<dbReference type="GO" id="GO:0005886">
    <property type="term" value="C:plasma membrane"/>
    <property type="evidence" value="ECO:0007669"/>
    <property type="project" value="UniProtKB-ARBA"/>
</dbReference>
<dbReference type="RefSeq" id="WP_349431823.1">
    <property type="nucleotide sequence ID" value="NZ_CP157743.1"/>
</dbReference>
<dbReference type="SUPFAM" id="SSF56024">
    <property type="entry name" value="Phospholipase D/nuclease"/>
    <property type="match status" value="2"/>
</dbReference>
<evidence type="ECO:0000313" key="6">
    <source>
        <dbReference type="EMBL" id="XBS20984.1"/>
    </source>
</evidence>
<name>A0AAU7NVK8_9GAMM</name>
<dbReference type="Proteomes" id="UP001225378">
    <property type="component" value="Chromosome"/>
</dbReference>
<dbReference type="AlphaFoldDB" id="A0AAU7NVK8"/>
<dbReference type="PANTHER" id="PTHR18896">
    <property type="entry name" value="PHOSPHOLIPASE D"/>
    <property type="match status" value="1"/>
</dbReference>
<evidence type="ECO:0000313" key="7">
    <source>
        <dbReference type="Proteomes" id="UP001225378"/>
    </source>
</evidence>
<evidence type="ECO:0000256" key="3">
    <source>
        <dbReference type="ARBA" id="ARBA00023098"/>
    </source>
</evidence>
<feature type="domain" description="PLD phosphodiesterase" evidence="5">
    <location>
        <begin position="345"/>
        <end position="372"/>
    </location>
</feature>
<keyword evidence="4" id="KW-0812">Transmembrane</keyword>
<gene>
    <name evidence="6" type="ORF">Q9L42_002350</name>
</gene>
<protein>
    <submittedName>
        <fullName evidence="6">VTT domain-containing protein</fullName>
    </submittedName>
</protein>
<keyword evidence="1" id="KW-0677">Repeat</keyword>
<evidence type="ECO:0000256" key="1">
    <source>
        <dbReference type="ARBA" id="ARBA00022737"/>
    </source>
</evidence>
<keyword evidence="4" id="KW-1133">Transmembrane helix</keyword>
<dbReference type="Pfam" id="PF09335">
    <property type="entry name" value="VTT_dom"/>
    <property type="match status" value="1"/>
</dbReference>
<feature type="transmembrane region" description="Helical" evidence="4">
    <location>
        <begin position="487"/>
        <end position="509"/>
    </location>
</feature>
<feature type="transmembrane region" description="Helical" evidence="4">
    <location>
        <begin position="677"/>
        <end position="698"/>
    </location>
</feature>
<dbReference type="CDD" id="cd09140">
    <property type="entry name" value="PLDc_vPLD1_2_like_bac_1"/>
    <property type="match status" value="1"/>
</dbReference>
<dbReference type="InterPro" id="IPR025202">
    <property type="entry name" value="PLD-like_dom"/>
</dbReference>
<keyword evidence="4" id="KW-0472">Membrane</keyword>
<dbReference type="SMART" id="SM00155">
    <property type="entry name" value="PLDc"/>
    <property type="match status" value="2"/>
</dbReference>
<feature type="domain" description="PLD phosphodiesterase" evidence="5">
    <location>
        <begin position="127"/>
        <end position="154"/>
    </location>
</feature>
<keyword evidence="3" id="KW-0443">Lipid metabolism</keyword>
<dbReference type="Pfam" id="PF13091">
    <property type="entry name" value="PLDc_2"/>
    <property type="match status" value="1"/>
</dbReference>
<feature type="transmembrane region" description="Helical" evidence="4">
    <location>
        <begin position="530"/>
        <end position="560"/>
    </location>
</feature>
<feature type="transmembrane region" description="Helical" evidence="4">
    <location>
        <begin position="643"/>
        <end position="665"/>
    </location>
</feature>
<accession>A0AAU7NVK8</accession>
<sequence>MKNLFKPSSNCWKVAQAQRAAFIIDGEDYFRALHEAMREARRSIIIVGWDLHSELRLIRDGECEGYPDKLGDLLEYLVDKCKDLNIYLLGWDFAMIYAMEREFFPRYKLKWSTHERVHFLLDGEHPVGASQHQKIVVIDDVVAFSGGLDLSKWRWDTSAHEPDNPLREDPDGQLYPPFHDVQMIVDGDASKALAELAKQRWTKACGSEPFIDEAIAAGDPWPSSFKPDFNDVAIAIARTLPLHKGAPEVREVERLYLDSLAAAQDFIYIENQYLSSFRIGEVLQASLQQAEGPEIVIVQPKETGGWLEQHTMDVLRGRIIAKLREADRHRRLRLFYPQIAASPAVELMVHAKVMIIDDCFARVGSSNLSNRSLGLDSECDLAIFGEKNSAEAATISAFRNRLIAEHLGVAEHDVAEALTKRGSLIEAIETLRSGARCLRPLQTEISKEIDQWVPESELLDPEKPIEPEELFDYLISPHQQLSASRHMLTITVLVAGMLCLAALLHWLSFPDGIGRETAAAAINGLKQSPYAPLIVVAGFVLGGLLAFPVTLLIIVTVIIFGPWQGLLYTLVGAETSAVSTFLLGRRLGRNAVDRLTGNLVNRLSLNLSESGFKGILTYRIIPVAPFAVINMIAGISKIRLRDFAFATFIGLLPGVTVIVIIAQWIASFVHAPDPADFAALLGATITVGIALTALMLWLRRRH</sequence>
<dbReference type="InterPro" id="IPR001736">
    <property type="entry name" value="PLipase_D/transphosphatidylase"/>
</dbReference>
<keyword evidence="2" id="KW-0378">Hydrolase</keyword>
<dbReference type="EMBL" id="CP157743">
    <property type="protein sequence ID" value="XBS20984.1"/>
    <property type="molecule type" value="Genomic_DNA"/>
</dbReference>
<dbReference type="PROSITE" id="PS50035">
    <property type="entry name" value="PLD"/>
    <property type="match status" value="2"/>
</dbReference>
<proteinExistence type="predicted"/>
<dbReference type="KEGG" id="mech:Q9L42_002350"/>
<keyword evidence="7" id="KW-1185">Reference proteome</keyword>
<dbReference type="GO" id="GO:0004630">
    <property type="term" value="F:phospholipase D activity"/>
    <property type="evidence" value="ECO:0007669"/>
    <property type="project" value="UniProtKB-EC"/>
</dbReference>
<evidence type="ECO:0000256" key="4">
    <source>
        <dbReference type="SAM" id="Phobius"/>
    </source>
</evidence>
<dbReference type="InterPro" id="IPR015679">
    <property type="entry name" value="PLipase_D_fam"/>
</dbReference>
<organism evidence="6 7">
    <name type="scientific">Methylomarinum roseum</name>
    <dbReference type="NCBI Taxonomy" id="3067653"/>
    <lineage>
        <taxon>Bacteria</taxon>
        <taxon>Pseudomonadati</taxon>
        <taxon>Pseudomonadota</taxon>
        <taxon>Gammaproteobacteria</taxon>
        <taxon>Methylococcales</taxon>
        <taxon>Methylococcaceae</taxon>
        <taxon>Methylomarinum</taxon>
    </lineage>
</organism>
<dbReference type="InterPro" id="IPR032816">
    <property type="entry name" value="VTT_dom"/>
</dbReference>
<dbReference type="Gene3D" id="3.30.870.10">
    <property type="entry name" value="Endonuclease Chain A"/>
    <property type="match status" value="2"/>
</dbReference>
<evidence type="ECO:0000259" key="5">
    <source>
        <dbReference type="PROSITE" id="PS50035"/>
    </source>
</evidence>
<dbReference type="PANTHER" id="PTHR18896:SF60">
    <property type="entry name" value="PHOSPHOLIPASE D"/>
    <property type="match status" value="1"/>
</dbReference>
<reference evidence="6 7" key="1">
    <citation type="journal article" date="2024" name="Microbiology">
        <title>Methylomarinum rosea sp. nov., a novel halophilic methanotrophic bacterium from the hypersaline Lake Elton.</title>
        <authorList>
            <person name="Suleimanov R.Z."/>
            <person name="Oshkin I.Y."/>
            <person name="Danilova O.V."/>
            <person name="Suzina N.E."/>
            <person name="Dedysh S.N."/>
        </authorList>
    </citation>
    <scope>NUCLEOTIDE SEQUENCE [LARGE SCALE GENOMIC DNA]</scope>
    <source>
        <strain evidence="6 7">Ch1-1</strain>
    </source>
</reference>
<evidence type="ECO:0000256" key="2">
    <source>
        <dbReference type="ARBA" id="ARBA00022801"/>
    </source>
</evidence>
<dbReference type="GO" id="GO:0009395">
    <property type="term" value="P:phospholipid catabolic process"/>
    <property type="evidence" value="ECO:0007669"/>
    <property type="project" value="TreeGrafter"/>
</dbReference>
<dbReference type="CDD" id="cd09143">
    <property type="entry name" value="PLDc_vPLD1_2_like_bac_2"/>
    <property type="match status" value="1"/>
</dbReference>